<accession>A0A0L6VPF1</accession>
<feature type="transmembrane region" description="Helical" evidence="1">
    <location>
        <begin position="204"/>
        <end position="227"/>
    </location>
</feature>
<dbReference type="AlphaFoldDB" id="A0A0L6VPF1"/>
<keyword evidence="1" id="KW-1133">Transmembrane helix</keyword>
<evidence type="ECO:0000313" key="2">
    <source>
        <dbReference type="EMBL" id="KNZ62593.1"/>
    </source>
</evidence>
<feature type="transmembrane region" description="Helical" evidence="1">
    <location>
        <begin position="276"/>
        <end position="295"/>
    </location>
</feature>
<proteinExistence type="predicted"/>
<keyword evidence="1" id="KW-0472">Membrane</keyword>
<sequence length="404" mass="46805">MFFSVTVDFFGLSLIQTSKQICEIIYFVENCGANSTQLWKSVVFFACGVTEKPLSLMSCIDNIDFEEWIHFKSVENTTRMFHKKWRHFHILDKSLPQNSHQKISPSKNIKKQSEVKINTFFNRQIFWVMMPYIAKIDKPKKRIPLKPPPIEGIGDVFQDIIKQTNISETQYFSKLNIMDGDLGDSLNLEIPRSQRKPRGLLERILGNMFMFLGVSLTIWNIAQAIFLHHVGNNTKRKDLREWSTLQALGIPLDQPVSKNNFTLMLPNIKKIHEESLIYYLLCTQVCCFCGFATVFKLPDPITLMILGDYCTSGAAVFQELQHYSLISPSGRPNNFFAKEFYLEIQKDVFSLIFTAFCHCNTSILFKIWSNQFRKIQVWQIFISQKKIPYLSGQSIPSSGWQSQI</sequence>
<evidence type="ECO:0000313" key="3">
    <source>
        <dbReference type="Proteomes" id="UP000037035"/>
    </source>
</evidence>
<dbReference type="OrthoDB" id="2504260at2759"/>
<keyword evidence="3" id="KW-1185">Reference proteome</keyword>
<dbReference type="Proteomes" id="UP000037035">
    <property type="component" value="Unassembled WGS sequence"/>
</dbReference>
<protein>
    <submittedName>
        <fullName evidence="2">Uncharacterized protein</fullName>
    </submittedName>
</protein>
<reference evidence="2 3" key="1">
    <citation type="submission" date="2015-08" db="EMBL/GenBank/DDBJ databases">
        <title>Next Generation Sequencing and Analysis of the Genome of Puccinia sorghi L Schw, the Causal Agent of Maize Common Rust.</title>
        <authorList>
            <person name="Rochi L."/>
            <person name="Burguener G."/>
            <person name="Darino M."/>
            <person name="Turjanski A."/>
            <person name="Kreff E."/>
            <person name="Dieguez M.J."/>
            <person name="Sacco F."/>
        </authorList>
    </citation>
    <scope>NUCLEOTIDE SEQUENCE [LARGE SCALE GENOMIC DNA]</scope>
    <source>
        <strain evidence="2 3">RO10H11247</strain>
    </source>
</reference>
<name>A0A0L6VPF1_9BASI</name>
<dbReference type="STRING" id="27349.A0A0L6VPF1"/>
<organism evidence="2 3">
    <name type="scientific">Puccinia sorghi</name>
    <dbReference type="NCBI Taxonomy" id="27349"/>
    <lineage>
        <taxon>Eukaryota</taxon>
        <taxon>Fungi</taxon>
        <taxon>Dikarya</taxon>
        <taxon>Basidiomycota</taxon>
        <taxon>Pucciniomycotina</taxon>
        <taxon>Pucciniomycetes</taxon>
        <taxon>Pucciniales</taxon>
        <taxon>Pucciniaceae</taxon>
        <taxon>Puccinia</taxon>
    </lineage>
</organism>
<comment type="caution">
    <text evidence="2">The sequence shown here is derived from an EMBL/GenBank/DDBJ whole genome shotgun (WGS) entry which is preliminary data.</text>
</comment>
<keyword evidence="1" id="KW-0812">Transmembrane</keyword>
<gene>
    <name evidence="2" type="ORF">VP01_1250g8</name>
</gene>
<evidence type="ECO:0000256" key="1">
    <source>
        <dbReference type="SAM" id="Phobius"/>
    </source>
</evidence>
<dbReference type="VEuPathDB" id="FungiDB:VP01_1250g8"/>
<dbReference type="EMBL" id="LAVV01002788">
    <property type="protein sequence ID" value="KNZ62593.1"/>
    <property type="molecule type" value="Genomic_DNA"/>
</dbReference>